<evidence type="ECO:0000259" key="10">
    <source>
        <dbReference type="PROSITE" id="PS50893"/>
    </source>
</evidence>
<keyword evidence="7 9" id="KW-1133">Transmembrane helix</keyword>
<keyword evidence="4 9" id="KW-0812">Transmembrane</keyword>
<evidence type="ECO:0000259" key="11">
    <source>
        <dbReference type="PROSITE" id="PS50929"/>
    </source>
</evidence>
<dbReference type="Gene3D" id="3.40.50.300">
    <property type="entry name" value="P-loop containing nucleotide triphosphate hydrolases"/>
    <property type="match status" value="1"/>
</dbReference>
<feature type="domain" description="ABC transmembrane type-1" evidence="11">
    <location>
        <begin position="32"/>
        <end position="313"/>
    </location>
</feature>
<evidence type="ECO:0000256" key="6">
    <source>
        <dbReference type="ARBA" id="ARBA00022840"/>
    </source>
</evidence>
<dbReference type="InterPro" id="IPR027417">
    <property type="entry name" value="P-loop_NTPase"/>
</dbReference>
<keyword evidence="5" id="KW-0547">Nucleotide-binding</keyword>
<evidence type="ECO:0000256" key="8">
    <source>
        <dbReference type="ARBA" id="ARBA00023136"/>
    </source>
</evidence>
<dbReference type="InterPro" id="IPR036640">
    <property type="entry name" value="ABC1_TM_sf"/>
</dbReference>
<dbReference type="InterPro" id="IPR039421">
    <property type="entry name" value="Type_1_exporter"/>
</dbReference>
<dbReference type="AlphaFoldDB" id="A0A1I4F3H5"/>
<proteinExistence type="predicted"/>
<dbReference type="Pfam" id="PF00664">
    <property type="entry name" value="ABC_membrane"/>
    <property type="match status" value="1"/>
</dbReference>
<protein>
    <submittedName>
        <fullName evidence="12">ATP-binding cassette, subfamily B</fullName>
    </submittedName>
</protein>
<dbReference type="PANTHER" id="PTHR43394">
    <property type="entry name" value="ATP-DEPENDENT PERMEASE MDL1, MITOCHONDRIAL"/>
    <property type="match status" value="1"/>
</dbReference>
<evidence type="ECO:0000256" key="3">
    <source>
        <dbReference type="ARBA" id="ARBA00022475"/>
    </source>
</evidence>
<dbReference type="SMART" id="SM00382">
    <property type="entry name" value="AAA"/>
    <property type="match status" value="1"/>
</dbReference>
<dbReference type="InterPro" id="IPR003439">
    <property type="entry name" value="ABC_transporter-like_ATP-bd"/>
</dbReference>
<feature type="domain" description="ABC transporter" evidence="10">
    <location>
        <begin position="348"/>
        <end position="581"/>
    </location>
</feature>
<evidence type="ECO:0000256" key="2">
    <source>
        <dbReference type="ARBA" id="ARBA00022448"/>
    </source>
</evidence>
<name>A0A1I4F3H5_9RHOB</name>
<dbReference type="Pfam" id="PF00005">
    <property type="entry name" value="ABC_tran"/>
    <property type="match status" value="1"/>
</dbReference>
<evidence type="ECO:0000256" key="4">
    <source>
        <dbReference type="ARBA" id="ARBA00022692"/>
    </source>
</evidence>
<evidence type="ECO:0000313" key="12">
    <source>
        <dbReference type="EMBL" id="SFL12518.1"/>
    </source>
</evidence>
<keyword evidence="3" id="KW-1003">Cell membrane</keyword>
<keyword evidence="13" id="KW-1185">Reference proteome</keyword>
<accession>A0A1I4F3H5</accession>
<dbReference type="GO" id="GO:0005886">
    <property type="term" value="C:plasma membrane"/>
    <property type="evidence" value="ECO:0007669"/>
    <property type="project" value="UniProtKB-SubCell"/>
</dbReference>
<evidence type="ECO:0000313" key="13">
    <source>
        <dbReference type="Proteomes" id="UP000198851"/>
    </source>
</evidence>
<feature type="transmembrane region" description="Helical" evidence="9">
    <location>
        <begin position="169"/>
        <end position="189"/>
    </location>
</feature>
<feature type="transmembrane region" description="Helical" evidence="9">
    <location>
        <begin position="29"/>
        <end position="52"/>
    </location>
</feature>
<evidence type="ECO:0000256" key="7">
    <source>
        <dbReference type="ARBA" id="ARBA00022989"/>
    </source>
</evidence>
<sequence length="623" mass="67350">MDTPKALPETKAWPLMRWLWSGYLNKYKWLLLAAAILMALEGGSLGAFSYMMKPMFDTAFATGNSGALFSVSLVFGGIFLLRGVTSVCHKILMATVSQKSSADLRMDLVSNLMVQDNAFHQTHPPGHLIQRVQADVQSINGVWAAFITGAGRDVIALFSLIGVALSIDWVWTLVALVGIPILILPALVAQRFVRRRAREARDLGADISTRLDEIFHGIVPTKLNRLEAYQSERFRRDTKSLVKAQIKSTAGTSSISGMVDFTAGLGVFCVLLYGGSEIVSGEKTVGEFMAFFTAMGMMFEPLRRLAGITGLWQVAAAAIERLKELMELKPTITDPVKAKPAPAGVPELKLDGVKLSYGDTAVLQGATFTAEAGKTTAIVGASGAGKSTIFNVLTRLVDPQKGTVTLQGVNNRDLTLNDLRNQFSVVSQEALLFDETVRENILLGREDVSEEDLKKVLDAAHVSDFLPKLAKGLDTEVGPRGSNLSGGQRQRVVIARALLRNTPILLLDEATSALDTKSETVVQKALDKLSKGRTTLVIAHRLSTVREADKIVVMDKGAVVDQGTHEELLARGGVYAELHRLQFNTEGATAEQQALHPVPAIAAGSAEPRPGILGRIFGGWLRN</sequence>
<keyword evidence="2" id="KW-0813">Transport</keyword>
<dbReference type="Gene3D" id="1.20.1560.10">
    <property type="entry name" value="ABC transporter type 1, transmembrane domain"/>
    <property type="match status" value="1"/>
</dbReference>
<dbReference type="FunFam" id="3.40.50.300:FF:000221">
    <property type="entry name" value="Multidrug ABC transporter ATP-binding protein"/>
    <property type="match status" value="1"/>
</dbReference>
<dbReference type="GO" id="GO:0015421">
    <property type="term" value="F:ABC-type oligopeptide transporter activity"/>
    <property type="evidence" value="ECO:0007669"/>
    <property type="project" value="TreeGrafter"/>
</dbReference>
<evidence type="ECO:0000256" key="9">
    <source>
        <dbReference type="SAM" id="Phobius"/>
    </source>
</evidence>
<dbReference type="PANTHER" id="PTHR43394:SF1">
    <property type="entry name" value="ATP-BINDING CASSETTE SUB-FAMILY B MEMBER 10, MITOCHONDRIAL"/>
    <property type="match status" value="1"/>
</dbReference>
<gene>
    <name evidence="12" type="ORF">SAMN04488036_105190</name>
</gene>
<reference evidence="13" key="1">
    <citation type="submission" date="2016-10" db="EMBL/GenBank/DDBJ databases">
        <authorList>
            <person name="Varghese N."/>
            <person name="Submissions S."/>
        </authorList>
    </citation>
    <scope>NUCLEOTIDE SEQUENCE [LARGE SCALE GENOMIC DNA]</scope>
    <source>
        <strain evidence="13">DSM 28453</strain>
    </source>
</reference>
<keyword evidence="6 12" id="KW-0067">ATP-binding</keyword>
<dbReference type="InterPro" id="IPR003593">
    <property type="entry name" value="AAA+_ATPase"/>
</dbReference>
<dbReference type="EMBL" id="FOSZ01000005">
    <property type="protein sequence ID" value="SFL12518.1"/>
    <property type="molecule type" value="Genomic_DNA"/>
</dbReference>
<dbReference type="GO" id="GO:0005524">
    <property type="term" value="F:ATP binding"/>
    <property type="evidence" value="ECO:0007669"/>
    <property type="project" value="UniProtKB-KW"/>
</dbReference>
<evidence type="ECO:0000256" key="5">
    <source>
        <dbReference type="ARBA" id="ARBA00022741"/>
    </source>
</evidence>
<dbReference type="CDD" id="cd18552">
    <property type="entry name" value="ABC_6TM_MsbA_like"/>
    <property type="match status" value="1"/>
</dbReference>
<dbReference type="STRING" id="1280847.SAMN04488036_105190"/>
<feature type="transmembrane region" description="Helical" evidence="9">
    <location>
        <begin position="141"/>
        <end position="163"/>
    </location>
</feature>
<dbReference type="PROSITE" id="PS00211">
    <property type="entry name" value="ABC_TRANSPORTER_1"/>
    <property type="match status" value="1"/>
</dbReference>
<keyword evidence="8 9" id="KW-0472">Membrane</keyword>
<dbReference type="InterPro" id="IPR017871">
    <property type="entry name" value="ABC_transporter-like_CS"/>
</dbReference>
<organism evidence="12 13">
    <name type="scientific">Shimia haliotis</name>
    <dbReference type="NCBI Taxonomy" id="1280847"/>
    <lineage>
        <taxon>Bacteria</taxon>
        <taxon>Pseudomonadati</taxon>
        <taxon>Pseudomonadota</taxon>
        <taxon>Alphaproteobacteria</taxon>
        <taxon>Rhodobacterales</taxon>
        <taxon>Roseobacteraceae</taxon>
    </lineage>
</organism>
<dbReference type="SUPFAM" id="SSF52540">
    <property type="entry name" value="P-loop containing nucleoside triphosphate hydrolases"/>
    <property type="match status" value="1"/>
</dbReference>
<feature type="transmembrane region" description="Helical" evidence="9">
    <location>
        <begin position="58"/>
        <end position="81"/>
    </location>
</feature>
<comment type="subcellular location">
    <subcellularLocation>
        <location evidence="1">Cell membrane</location>
        <topology evidence="1">Multi-pass membrane protein</topology>
    </subcellularLocation>
</comment>
<dbReference type="GO" id="GO:0016887">
    <property type="term" value="F:ATP hydrolysis activity"/>
    <property type="evidence" value="ECO:0007669"/>
    <property type="project" value="InterPro"/>
</dbReference>
<dbReference type="InterPro" id="IPR011527">
    <property type="entry name" value="ABC1_TM_dom"/>
</dbReference>
<dbReference type="SUPFAM" id="SSF90123">
    <property type="entry name" value="ABC transporter transmembrane region"/>
    <property type="match status" value="1"/>
</dbReference>
<dbReference type="PROSITE" id="PS50893">
    <property type="entry name" value="ABC_TRANSPORTER_2"/>
    <property type="match status" value="1"/>
</dbReference>
<dbReference type="PROSITE" id="PS50929">
    <property type="entry name" value="ABC_TM1F"/>
    <property type="match status" value="1"/>
</dbReference>
<evidence type="ECO:0000256" key="1">
    <source>
        <dbReference type="ARBA" id="ARBA00004651"/>
    </source>
</evidence>
<dbReference type="Proteomes" id="UP000198851">
    <property type="component" value="Unassembled WGS sequence"/>
</dbReference>